<reference evidence="2" key="2">
    <citation type="submission" date="2015-01" db="EMBL/GenBank/DDBJ databases">
        <title>Evolutionary Origins and Diversification of the Mycorrhizal Mutualists.</title>
        <authorList>
            <consortium name="DOE Joint Genome Institute"/>
            <consortium name="Mycorrhizal Genomics Consortium"/>
            <person name="Kohler A."/>
            <person name="Kuo A."/>
            <person name="Nagy L.G."/>
            <person name="Floudas D."/>
            <person name="Copeland A."/>
            <person name="Barry K.W."/>
            <person name="Cichocki N."/>
            <person name="Veneault-Fourrey C."/>
            <person name="LaButti K."/>
            <person name="Lindquist E.A."/>
            <person name="Lipzen A."/>
            <person name="Lundell T."/>
            <person name="Morin E."/>
            <person name="Murat C."/>
            <person name="Riley R."/>
            <person name="Ohm R."/>
            <person name="Sun H."/>
            <person name="Tunlid A."/>
            <person name="Henrissat B."/>
            <person name="Grigoriev I.V."/>
            <person name="Hibbett D.S."/>
            <person name="Martin F."/>
        </authorList>
    </citation>
    <scope>NUCLEOTIDE SEQUENCE [LARGE SCALE GENOMIC DNA]</scope>
    <source>
        <strain evidence="2">Marx 270</strain>
    </source>
</reference>
<dbReference type="AlphaFoldDB" id="A0A0C3KHH9"/>
<evidence type="ECO:0000313" key="2">
    <source>
        <dbReference type="Proteomes" id="UP000054217"/>
    </source>
</evidence>
<reference evidence="1 2" key="1">
    <citation type="submission" date="2014-04" db="EMBL/GenBank/DDBJ databases">
        <authorList>
            <consortium name="DOE Joint Genome Institute"/>
            <person name="Kuo A."/>
            <person name="Kohler A."/>
            <person name="Costa M.D."/>
            <person name="Nagy L.G."/>
            <person name="Floudas D."/>
            <person name="Copeland A."/>
            <person name="Barry K.W."/>
            <person name="Cichocki N."/>
            <person name="Veneault-Fourrey C."/>
            <person name="LaButti K."/>
            <person name="Lindquist E.A."/>
            <person name="Lipzen A."/>
            <person name="Lundell T."/>
            <person name="Morin E."/>
            <person name="Murat C."/>
            <person name="Sun H."/>
            <person name="Tunlid A."/>
            <person name="Henrissat B."/>
            <person name="Grigoriev I.V."/>
            <person name="Hibbett D.S."/>
            <person name="Martin F."/>
            <person name="Nordberg H.P."/>
            <person name="Cantor M.N."/>
            <person name="Hua S.X."/>
        </authorList>
    </citation>
    <scope>NUCLEOTIDE SEQUENCE [LARGE SCALE GENOMIC DNA]</scope>
    <source>
        <strain evidence="1 2">Marx 270</strain>
    </source>
</reference>
<evidence type="ECO:0000313" key="1">
    <source>
        <dbReference type="EMBL" id="KIO09052.1"/>
    </source>
</evidence>
<dbReference type="InParanoid" id="A0A0C3KHH9"/>
<gene>
    <name evidence="1" type="ORF">M404DRAFT_996769</name>
</gene>
<accession>A0A0C3KHH9</accession>
<proteinExistence type="predicted"/>
<dbReference type="HOGENOM" id="CLU_2741041_0_0_1"/>
<organism evidence="1 2">
    <name type="scientific">Pisolithus tinctorius Marx 270</name>
    <dbReference type="NCBI Taxonomy" id="870435"/>
    <lineage>
        <taxon>Eukaryota</taxon>
        <taxon>Fungi</taxon>
        <taxon>Dikarya</taxon>
        <taxon>Basidiomycota</taxon>
        <taxon>Agaricomycotina</taxon>
        <taxon>Agaricomycetes</taxon>
        <taxon>Agaricomycetidae</taxon>
        <taxon>Boletales</taxon>
        <taxon>Sclerodermatineae</taxon>
        <taxon>Pisolithaceae</taxon>
        <taxon>Pisolithus</taxon>
    </lineage>
</organism>
<keyword evidence="2" id="KW-1185">Reference proteome</keyword>
<protein>
    <submittedName>
        <fullName evidence="1">Uncharacterized protein</fullName>
    </submittedName>
</protein>
<dbReference type="Proteomes" id="UP000054217">
    <property type="component" value="Unassembled WGS sequence"/>
</dbReference>
<name>A0A0C3KHH9_PISTI</name>
<sequence>MEILWKSDTVLPEQITQIGNGLKELGSHLPVCGHLWERGQDAVVQGIYGPCSYPEHVLPCQMRHRPQAVAF</sequence>
<dbReference type="EMBL" id="KN831955">
    <property type="protein sequence ID" value="KIO09052.1"/>
    <property type="molecule type" value="Genomic_DNA"/>
</dbReference>